<dbReference type="Proteomes" id="UP001398420">
    <property type="component" value="Unassembled WGS sequence"/>
</dbReference>
<evidence type="ECO:0000313" key="8">
    <source>
        <dbReference type="EMBL" id="MEL5987625.1"/>
    </source>
</evidence>
<evidence type="ECO:0000313" key="9">
    <source>
        <dbReference type="Proteomes" id="UP001398420"/>
    </source>
</evidence>
<dbReference type="InterPro" id="IPR046358">
    <property type="entry name" value="Flagellin_C"/>
</dbReference>
<dbReference type="SUPFAM" id="SSF64518">
    <property type="entry name" value="Phase 1 flagellin"/>
    <property type="match status" value="1"/>
</dbReference>
<keyword evidence="8" id="KW-0969">Cilium</keyword>
<proteinExistence type="inferred from homology"/>
<feature type="domain" description="Flagellin C-terminal" evidence="7">
    <location>
        <begin position="188"/>
        <end position="272"/>
    </location>
</feature>
<keyword evidence="5" id="KW-0175">Coiled coil</keyword>
<dbReference type="InterPro" id="IPR001029">
    <property type="entry name" value="Flagellin_N"/>
</dbReference>
<dbReference type="PANTHER" id="PTHR42792">
    <property type="entry name" value="FLAGELLIN"/>
    <property type="match status" value="1"/>
</dbReference>
<accession>A0ABU9LKJ2</accession>
<dbReference type="EMBL" id="JBCEWA010000003">
    <property type="protein sequence ID" value="MEL5987625.1"/>
    <property type="molecule type" value="Genomic_DNA"/>
</dbReference>
<sequence>MIGKWYAQGLSIWRSMNTQFNAANKALERIATGYRINRAADDPAGLAISEKMRAQISGLNQAGKNIQDGMSMLQTAEGALNETHAILQRMRDLAVQSASDTLTDDDRALIQTEYEELKKEIQRISKDTQFNQKNLINGDYKDQPFKIQAGENAGQTIDLYLGDASLSGMGLPDTSSIGTREDAEKAISEVDDAINQVSKQRSKLGAYMNRLEHAYNVTMNTHENLVSAESRIRDADIAKEMMNFTKASILQQAAQYAMAMHMQQGQSILQLLKPVPIMNK</sequence>
<keyword evidence="3 4" id="KW-0975">Bacterial flagellum</keyword>
<keyword evidence="8" id="KW-0966">Cell projection</keyword>
<feature type="coiled-coil region" evidence="5">
    <location>
        <begin position="107"/>
        <end position="134"/>
    </location>
</feature>
<feature type="domain" description="Flagellin N-terminal" evidence="6">
    <location>
        <begin position="13"/>
        <end position="139"/>
    </location>
</feature>
<protein>
    <recommendedName>
        <fullName evidence="2 4">Flagellin</fullName>
    </recommendedName>
</protein>
<dbReference type="PANTHER" id="PTHR42792:SF2">
    <property type="entry name" value="FLAGELLIN"/>
    <property type="match status" value="1"/>
</dbReference>
<dbReference type="Pfam" id="PF00700">
    <property type="entry name" value="Flagellin_C"/>
    <property type="match status" value="1"/>
</dbReference>
<evidence type="ECO:0000259" key="6">
    <source>
        <dbReference type="Pfam" id="PF00669"/>
    </source>
</evidence>
<evidence type="ECO:0000256" key="4">
    <source>
        <dbReference type="RuleBase" id="RU362073"/>
    </source>
</evidence>
<name>A0ABU9LKJ2_9BACL</name>
<dbReference type="InterPro" id="IPR001492">
    <property type="entry name" value="Flagellin"/>
</dbReference>
<dbReference type="PRINTS" id="PR00207">
    <property type="entry name" value="FLAGELLIN"/>
</dbReference>
<organism evidence="8 9">
    <name type="scientific">Kurthia gibsonii</name>
    <dbReference type="NCBI Taxonomy" id="33946"/>
    <lineage>
        <taxon>Bacteria</taxon>
        <taxon>Bacillati</taxon>
        <taxon>Bacillota</taxon>
        <taxon>Bacilli</taxon>
        <taxon>Bacillales</taxon>
        <taxon>Caryophanaceae</taxon>
        <taxon>Kurthia</taxon>
    </lineage>
</organism>
<comment type="caution">
    <text evidence="8">The sequence shown here is derived from an EMBL/GenBank/DDBJ whole genome shotgun (WGS) entry which is preliminary data.</text>
</comment>
<evidence type="ECO:0000256" key="1">
    <source>
        <dbReference type="ARBA" id="ARBA00005709"/>
    </source>
</evidence>
<comment type="subcellular location">
    <subcellularLocation>
        <location evidence="4">Secreted</location>
    </subcellularLocation>
    <subcellularLocation>
        <location evidence="4">Bacterial flagellum</location>
    </subcellularLocation>
</comment>
<dbReference type="Gene3D" id="1.20.1330.10">
    <property type="entry name" value="f41 fragment of flagellin, N-terminal domain"/>
    <property type="match status" value="1"/>
</dbReference>
<keyword evidence="9" id="KW-1185">Reference proteome</keyword>
<evidence type="ECO:0000256" key="3">
    <source>
        <dbReference type="ARBA" id="ARBA00023143"/>
    </source>
</evidence>
<dbReference type="Pfam" id="PF00669">
    <property type="entry name" value="Flagellin_N"/>
    <property type="match status" value="1"/>
</dbReference>
<keyword evidence="4" id="KW-0964">Secreted</keyword>
<dbReference type="InterPro" id="IPR042187">
    <property type="entry name" value="Flagellin_C_sub2"/>
</dbReference>
<comment type="similarity">
    <text evidence="1 4">Belongs to the bacterial flagellin family.</text>
</comment>
<keyword evidence="8" id="KW-0282">Flagellum</keyword>
<gene>
    <name evidence="8" type="ORF">AAF454_04285</name>
</gene>
<dbReference type="RefSeq" id="WP_087682520.1">
    <property type="nucleotide sequence ID" value="NZ_JBCEWA010000003.1"/>
</dbReference>
<evidence type="ECO:0000256" key="5">
    <source>
        <dbReference type="SAM" id="Coils"/>
    </source>
</evidence>
<comment type="function">
    <text evidence="4">Flagellin is the subunit protein which polymerizes to form the filaments of bacterial flagella.</text>
</comment>
<dbReference type="Gene3D" id="6.10.10.10">
    <property type="entry name" value="Flagellar export chaperone, C-terminal domain"/>
    <property type="match status" value="1"/>
</dbReference>
<evidence type="ECO:0000256" key="2">
    <source>
        <dbReference type="ARBA" id="ARBA00020110"/>
    </source>
</evidence>
<reference evidence="8 9" key="1">
    <citation type="submission" date="2024-04" db="EMBL/GenBank/DDBJ databases">
        <authorList>
            <person name="Wu Y.S."/>
            <person name="Zhang L."/>
        </authorList>
    </citation>
    <scope>NUCLEOTIDE SEQUENCE [LARGE SCALE GENOMIC DNA]</scope>
    <source>
        <strain evidence="8 9">KG-01</strain>
    </source>
</reference>
<evidence type="ECO:0000259" key="7">
    <source>
        <dbReference type="Pfam" id="PF00700"/>
    </source>
</evidence>